<gene>
    <name evidence="1" type="ORF">KUF71_014575</name>
</gene>
<dbReference type="AlphaFoldDB" id="A0AAE1LNM0"/>
<evidence type="ECO:0000313" key="2">
    <source>
        <dbReference type="Proteomes" id="UP001219518"/>
    </source>
</evidence>
<organism evidence="1 2">
    <name type="scientific">Frankliniella fusca</name>
    <dbReference type="NCBI Taxonomy" id="407009"/>
    <lineage>
        <taxon>Eukaryota</taxon>
        <taxon>Metazoa</taxon>
        <taxon>Ecdysozoa</taxon>
        <taxon>Arthropoda</taxon>
        <taxon>Hexapoda</taxon>
        <taxon>Insecta</taxon>
        <taxon>Pterygota</taxon>
        <taxon>Neoptera</taxon>
        <taxon>Paraneoptera</taxon>
        <taxon>Thysanoptera</taxon>
        <taxon>Terebrantia</taxon>
        <taxon>Thripoidea</taxon>
        <taxon>Thripidae</taxon>
        <taxon>Frankliniella</taxon>
    </lineage>
</organism>
<sequence>MRFKKENILVPALWCGPVKPHGNTLLKAIFPDLQVLQKGVDMDIPKHNVQTVTGIVICGTGDLPARAMMLNMVAHNGESACQRCYQRGEPREGTFGVRVFPYLPNRSKELLPKEGANFNQDGMYPRDDANFNVDGIRALTIAKHYAGLKGTTLLSKLTLLPVKGTGIDAMHLIYAGCGRKMLKMFVDEKHSEVKGSVYKTHKTIVDERLLNIKPPAYITRVPKSTVELADWKTSMHKSFFLYYSLPVLKGIFTDLNLRHFSSLVAAVQLLNSDCVKENDLKNVEDLIDKFMSYFKDLYGCEFLTLNFHLLCHLPTL</sequence>
<dbReference type="GO" id="GO:0016874">
    <property type="term" value="F:ligase activity"/>
    <property type="evidence" value="ECO:0007669"/>
    <property type="project" value="UniProtKB-KW"/>
</dbReference>
<comment type="caution">
    <text evidence="1">The sequence shown here is derived from an EMBL/GenBank/DDBJ whole genome shotgun (WGS) entry which is preliminary data.</text>
</comment>
<dbReference type="EMBL" id="JAHWGI010001250">
    <property type="protein sequence ID" value="KAK3926328.1"/>
    <property type="molecule type" value="Genomic_DNA"/>
</dbReference>
<evidence type="ECO:0000313" key="1">
    <source>
        <dbReference type="EMBL" id="KAK3926328.1"/>
    </source>
</evidence>
<name>A0AAE1LNM0_9NEOP</name>
<dbReference type="PANTHER" id="PTHR46579">
    <property type="entry name" value="F5/8 TYPE C DOMAIN-CONTAINING PROTEIN-RELATED"/>
    <property type="match status" value="1"/>
</dbReference>
<dbReference type="PANTHER" id="PTHR46579:SF1">
    <property type="entry name" value="F5_8 TYPE C DOMAIN-CONTAINING PROTEIN"/>
    <property type="match status" value="1"/>
</dbReference>
<reference evidence="1" key="1">
    <citation type="submission" date="2021-07" db="EMBL/GenBank/DDBJ databases">
        <authorList>
            <person name="Catto M.A."/>
            <person name="Jacobson A."/>
            <person name="Kennedy G."/>
            <person name="Labadie P."/>
            <person name="Hunt B.G."/>
            <person name="Srinivasan R."/>
        </authorList>
    </citation>
    <scope>NUCLEOTIDE SEQUENCE</scope>
    <source>
        <strain evidence="1">PL_HMW_Pooled</strain>
        <tissue evidence="1">Head</tissue>
    </source>
</reference>
<reference evidence="1" key="2">
    <citation type="journal article" date="2023" name="BMC Genomics">
        <title>Pest status, molecular evolution, and epigenetic factors derived from the genome assembly of Frankliniella fusca, a thysanopteran phytovirus vector.</title>
        <authorList>
            <person name="Catto M.A."/>
            <person name="Labadie P.E."/>
            <person name="Jacobson A.L."/>
            <person name="Kennedy G.G."/>
            <person name="Srinivasan R."/>
            <person name="Hunt B.G."/>
        </authorList>
    </citation>
    <scope>NUCLEOTIDE SEQUENCE</scope>
    <source>
        <strain evidence="1">PL_HMW_Pooled</strain>
    </source>
</reference>
<proteinExistence type="predicted"/>
<accession>A0AAE1LNM0</accession>
<protein>
    <submittedName>
        <fullName evidence="1">Cysteine--tRNA ligase, mitochondrial</fullName>
    </submittedName>
</protein>
<keyword evidence="1" id="KW-0436">Ligase</keyword>
<keyword evidence="2" id="KW-1185">Reference proteome</keyword>
<dbReference type="Proteomes" id="UP001219518">
    <property type="component" value="Unassembled WGS sequence"/>
</dbReference>